<dbReference type="InterPro" id="IPR020845">
    <property type="entry name" value="AMP-binding_CS"/>
</dbReference>
<dbReference type="RefSeq" id="WP_366086755.1">
    <property type="nucleotide sequence ID" value="NZ_JBFASG010000003.1"/>
</dbReference>
<feature type="domain" description="AMP-dependent synthetase/ligase" evidence="2">
    <location>
        <begin position="50"/>
        <end position="323"/>
    </location>
</feature>
<evidence type="ECO:0000313" key="5">
    <source>
        <dbReference type="Proteomes" id="UP001552479"/>
    </source>
</evidence>
<dbReference type="Proteomes" id="UP001552479">
    <property type="component" value="Unassembled WGS sequence"/>
</dbReference>
<evidence type="ECO:0000259" key="2">
    <source>
        <dbReference type="Pfam" id="PF00501"/>
    </source>
</evidence>
<dbReference type="InterPro" id="IPR025110">
    <property type="entry name" value="AMP-bd_C"/>
</dbReference>
<feature type="domain" description="AMP-binding enzyme C-terminal" evidence="3">
    <location>
        <begin position="375"/>
        <end position="447"/>
    </location>
</feature>
<evidence type="ECO:0000256" key="1">
    <source>
        <dbReference type="ARBA" id="ARBA00006432"/>
    </source>
</evidence>
<keyword evidence="5" id="KW-1185">Reference proteome</keyword>
<proteinExistence type="inferred from homology"/>
<name>A0ABV3INE7_9ACTN</name>
<dbReference type="PANTHER" id="PTHR43201:SF8">
    <property type="entry name" value="ACYL-COA SYNTHETASE FAMILY MEMBER 3"/>
    <property type="match status" value="1"/>
</dbReference>
<dbReference type="Pfam" id="PF00501">
    <property type="entry name" value="AMP-binding"/>
    <property type="match status" value="1"/>
</dbReference>
<dbReference type="Gene3D" id="3.40.50.12780">
    <property type="entry name" value="N-terminal domain of ligase-like"/>
    <property type="match status" value="1"/>
</dbReference>
<dbReference type="InterPro" id="IPR000873">
    <property type="entry name" value="AMP-dep_synth/lig_dom"/>
</dbReference>
<organism evidence="4 5">
    <name type="scientific">Streptomyces roseoverticillatus</name>
    <dbReference type="NCBI Taxonomy" id="66429"/>
    <lineage>
        <taxon>Bacteria</taxon>
        <taxon>Bacillati</taxon>
        <taxon>Actinomycetota</taxon>
        <taxon>Actinomycetes</taxon>
        <taxon>Kitasatosporales</taxon>
        <taxon>Streptomycetaceae</taxon>
        <taxon>Streptomyces</taxon>
    </lineage>
</organism>
<dbReference type="EMBL" id="JBFASG010000003">
    <property type="protein sequence ID" value="MEV4922015.1"/>
    <property type="molecule type" value="Genomic_DNA"/>
</dbReference>
<dbReference type="PANTHER" id="PTHR43201">
    <property type="entry name" value="ACYL-COA SYNTHETASE"/>
    <property type="match status" value="1"/>
</dbReference>
<comment type="caution">
    <text evidence="4">The sequence shown here is derived from an EMBL/GenBank/DDBJ whole genome shotgun (WGS) entry which is preliminary data.</text>
</comment>
<evidence type="ECO:0000313" key="4">
    <source>
        <dbReference type="EMBL" id="MEV4922015.1"/>
    </source>
</evidence>
<protein>
    <submittedName>
        <fullName evidence="4">Acyl-CoA synthetase</fullName>
    </submittedName>
</protein>
<reference evidence="4 5" key="1">
    <citation type="submission" date="2024-06" db="EMBL/GenBank/DDBJ databases">
        <title>The Natural Products Discovery Center: Release of the First 8490 Sequenced Strains for Exploring Actinobacteria Biosynthetic Diversity.</title>
        <authorList>
            <person name="Kalkreuter E."/>
            <person name="Kautsar S.A."/>
            <person name="Yang D."/>
            <person name="Bader C.D."/>
            <person name="Teijaro C.N."/>
            <person name="Fluegel L."/>
            <person name="Davis C.M."/>
            <person name="Simpson J.R."/>
            <person name="Lauterbach L."/>
            <person name="Steele A.D."/>
            <person name="Gui C."/>
            <person name="Meng S."/>
            <person name="Li G."/>
            <person name="Viehrig K."/>
            <person name="Ye F."/>
            <person name="Su P."/>
            <person name="Kiefer A.F."/>
            <person name="Nichols A."/>
            <person name="Cepeda A.J."/>
            <person name="Yan W."/>
            <person name="Fan B."/>
            <person name="Jiang Y."/>
            <person name="Adhikari A."/>
            <person name="Zheng C.-J."/>
            <person name="Schuster L."/>
            <person name="Cowan T.M."/>
            <person name="Smanski M.J."/>
            <person name="Chevrette M.G."/>
            <person name="De Carvalho L.P.S."/>
            <person name="Shen B."/>
        </authorList>
    </citation>
    <scope>NUCLEOTIDE SEQUENCE [LARGE SCALE GENOMIC DNA]</scope>
    <source>
        <strain evidence="4 5">NPDC053791</strain>
    </source>
</reference>
<dbReference type="NCBIfam" id="NF005858">
    <property type="entry name" value="PRK07787.1"/>
    <property type="match status" value="1"/>
</dbReference>
<dbReference type="PROSITE" id="PS00455">
    <property type="entry name" value="AMP_BINDING"/>
    <property type="match status" value="1"/>
</dbReference>
<sequence>MPGPTEALLTHLAPAAGEDRPDALSVAGRACSREQLLGAAAAVAHRIAGAPAAAVHADASLETVAAVVGGLLAGVPVVPLPPDVGPAERGHILRDSGAALVLGGADGLPVGIGERGDWSGAEPAADSTALILYTSGTTGAPKGALIPRRAVAAGLDGLAEAWQWTAEDTLVHGLPLFHVHGLVLGVLGALRTGCRLVHTGRPAPEAYAAAGGSLYFGVPTVWSRVVREPSAARELAKARLLVSGSAALPAPVFRDLEALTGQRPVERYGMTETLITVSARAGGERRPGAVGTPLPGVRTRLVAAEGGIGELEVSGPTLFSGYLGRPEATAAAHTADGWFRTGDIAAIEEDGTHRIVGRASTDLIKSGGYRVGAGEVENALLDHPAVREAAVVGVPHDDLGQEIVAYVVADGATEKQLIDFVAGHLSVHKRPRRVRFLDALPRNAMGKPQKKLLPPL</sequence>
<accession>A0ABV3INE7</accession>
<dbReference type="Gene3D" id="3.30.300.30">
    <property type="match status" value="1"/>
</dbReference>
<dbReference type="InterPro" id="IPR042099">
    <property type="entry name" value="ANL_N_sf"/>
</dbReference>
<gene>
    <name evidence="4" type="ORF">AB0L03_04060</name>
</gene>
<evidence type="ECO:0000259" key="3">
    <source>
        <dbReference type="Pfam" id="PF13193"/>
    </source>
</evidence>
<dbReference type="Pfam" id="PF13193">
    <property type="entry name" value="AMP-binding_C"/>
    <property type="match status" value="1"/>
</dbReference>
<dbReference type="InterPro" id="IPR045851">
    <property type="entry name" value="AMP-bd_C_sf"/>
</dbReference>
<comment type="similarity">
    <text evidence="1">Belongs to the ATP-dependent AMP-binding enzyme family.</text>
</comment>
<dbReference type="SUPFAM" id="SSF56801">
    <property type="entry name" value="Acetyl-CoA synthetase-like"/>
    <property type="match status" value="1"/>
</dbReference>